<dbReference type="Proteomes" id="UP000195772">
    <property type="component" value="Unassembled WGS sequence"/>
</dbReference>
<dbReference type="GO" id="GO:0020037">
    <property type="term" value="F:heme binding"/>
    <property type="evidence" value="ECO:0007669"/>
    <property type="project" value="TreeGrafter"/>
</dbReference>
<keyword evidence="11 13" id="KW-0408">Iron</keyword>
<organism evidence="14 15">
    <name type="scientific">Alistipes onderdonkii</name>
    <dbReference type="NCBI Taxonomy" id="328813"/>
    <lineage>
        <taxon>Bacteria</taxon>
        <taxon>Pseudomonadati</taxon>
        <taxon>Bacteroidota</taxon>
        <taxon>Bacteroidia</taxon>
        <taxon>Bacteroidales</taxon>
        <taxon>Rikenellaceae</taxon>
        <taxon>Alistipes</taxon>
    </lineage>
</organism>
<proteinExistence type="inferred from homology"/>
<evidence type="ECO:0000256" key="10">
    <source>
        <dbReference type="ARBA" id="ARBA00022989"/>
    </source>
</evidence>
<dbReference type="InterPro" id="IPR002585">
    <property type="entry name" value="Cyt-d_ubiquinol_oxidase_su_1"/>
</dbReference>
<dbReference type="GO" id="GO:0070069">
    <property type="term" value="C:cytochrome complex"/>
    <property type="evidence" value="ECO:0007669"/>
    <property type="project" value="UniProtKB-UniRule"/>
</dbReference>
<dbReference type="PANTHER" id="PTHR30365:SF0">
    <property type="entry name" value="CYTOCHROME BD-I UBIQUINOL OXIDASE SUBUNIT 1"/>
    <property type="match status" value="1"/>
</dbReference>
<comment type="similarity">
    <text evidence="2 13">Belongs to the cytochrome ubiquinol oxidase subunit 1 family.</text>
</comment>
<dbReference type="PIRSF" id="PIRSF006446">
    <property type="entry name" value="Cyt_quinol_oxidase_1"/>
    <property type="match status" value="1"/>
</dbReference>
<feature type="transmembrane region" description="Helical" evidence="13">
    <location>
        <begin position="58"/>
        <end position="77"/>
    </location>
</feature>
<dbReference type="Pfam" id="PF01654">
    <property type="entry name" value="Cyt_bd_oxida_I"/>
    <property type="match status" value="1"/>
</dbReference>
<evidence type="ECO:0000256" key="11">
    <source>
        <dbReference type="ARBA" id="ARBA00023004"/>
    </source>
</evidence>
<evidence type="ECO:0000256" key="12">
    <source>
        <dbReference type="ARBA" id="ARBA00023136"/>
    </source>
</evidence>
<protein>
    <submittedName>
        <fullName evidence="14">Cytochrome ubiquinol oxidase subunit I</fullName>
    </submittedName>
</protein>
<dbReference type="GO" id="GO:0009055">
    <property type="term" value="F:electron transfer activity"/>
    <property type="evidence" value="ECO:0007669"/>
    <property type="project" value="UniProtKB-UniRule"/>
</dbReference>
<feature type="transmembrane region" description="Helical" evidence="13">
    <location>
        <begin position="483"/>
        <end position="505"/>
    </location>
</feature>
<evidence type="ECO:0000256" key="4">
    <source>
        <dbReference type="ARBA" id="ARBA00022475"/>
    </source>
</evidence>
<keyword evidence="10 13" id="KW-1133">Transmembrane helix</keyword>
<evidence type="ECO:0000256" key="8">
    <source>
        <dbReference type="ARBA" id="ARBA00022723"/>
    </source>
</evidence>
<feature type="transmembrane region" description="Helical" evidence="13">
    <location>
        <begin position="20"/>
        <end position="46"/>
    </location>
</feature>
<evidence type="ECO:0000256" key="2">
    <source>
        <dbReference type="ARBA" id="ARBA00009819"/>
    </source>
</evidence>
<evidence type="ECO:0000256" key="9">
    <source>
        <dbReference type="ARBA" id="ARBA00022982"/>
    </source>
</evidence>
<evidence type="ECO:0000313" key="14">
    <source>
        <dbReference type="EMBL" id="OUN05106.1"/>
    </source>
</evidence>
<keyword evidence="8 13" id="KW-0479">Metal-binding</keyword>
<dbReference type="PANTHER" id="PTHR30365">
    <property type="entry name" value="CYTOCHROME D UBIQUINOL OXIDASE"/>
    <property type="match status" value="1"/>
</dbReference>
<keyword evidence="6 13" id="KW-0349">Heme</keyword>
<feature type="transmembrane region" description="Helical" evidence="13">
    <location>
        <begin position="224"/>
        <end position="242"/>
    </location>
</feature>
<sequence>MLSDYLQTVDWSRAQFAMTAIYHWLFVPLTLGLGFIIAIMETLYVRTGDPFWKRTTKFWMRLFGINFAIGVATGIILEFEFGTNWSNYSHFVGDIFGAPLAVEGIMAFFMESTFIAIMFFGWNKVSKGFHLTATWLTAIGANLSALWILVANAWMQHPVGCTFNLETVRNEMTSFWEVLFSPVAMNKFFHTITSSFVLAALFVVGVSAWYLLRQREQKMARKSIAIASAFGFVFALVTAMTGDKSGAVIARVQPMKLAAMEALYDGQQGAPLTAIGIVRPEAERTSNEDAFYFKIDIPKLLSIMSFRDADAYVAGINDLVNGNEEYGVMSAAEKMERGRVAVGELARYRAALEAGDQAVIDQITAKFDPSKPEGEEFLREYFSYFGYGYLDTPQQIVPNVPLLFYSFRVMVGAGCFFILLLGVIWWLNRKDKLADKRWLLRVAVWSIPLAYLASQAGWVLAEVGRQPWAIQDLMPVGIAASKIGPGSVSATFFIFLALFTALLIAELSIMFRQIKIGPENEKQ</sequence>
<feature type="transmembrane region" description="Helical" evidence="13">
    <location>
        <begin position="402"/>
        <end position="427"/>
    </location>
</feature>
<dbReference type="GO" id="GO:0016682">
    <property type="term" value="F:oxidoreductase activity, acting on diphenols and related substances as donors, oxygen as acceptor"/>
    <property type="evidence" value="ECO:0007669"/>
    <property type="project" value="TreeGrafter"/>
</dbReference>
<keyword evidence="12 13" id="KW-0472">Membrane</keyword>
<evidence type="ECO:0000256" key="7">
    <source>
        <dbReference type="ARBA" id="ARBA00022692"/>
    </source>
</evidence>
<keyword evidence="9 13" id="KW-0249">Electron transport</keyword>
<comment type="subcellular location">
    <subcellularLocation>
        <location evidence="1">Cell inner membrane</location>
        <topology evidence="1">Multi-pass membrane protein</topology>
    </subcellularLocation>
</comment>
<reference evidence="15" key="1">
    <citation type="submission" date="2017-04" db="EMBL/GenBank/DDBJ databases">
        <title>Function of individual gut microbiota members based on whole genome sequencing of pure cultures obtained from chicken caecum.</title>
        <authorList>
            <person name="Medvecky M."/>
            <person name="Cejkova D."/>
            <person name="Polansky O."/>
            <person name="Karasova D."/>
            <person name="Kubasova T."/>
            <person name="Cizek A."/>
            <person name="Rychlik I."/>
        </authorList>
    </citation>
    <scope>NUCLEOTIDE SEQUENCE [LARGE SCALE GENOMIC DNA]</scope>
    <source>
        <strain evidence="15">An90</strain>
    </source>
</reference>
<dbReference type="GO" id="GO:0019646">
    <property type="term" value="P:aerobic electron transport chain"/>
    <property type="evidence" value="ECO:0007669"/>
    <property type="project" value="InterPro"/>
</dbReference>
<dbReference type="GO" id="GO:0046872">
    <property type="term" value="F:metal ion binding"/>
    <property type="evidence" value="ECO:0007669"/>
    <property type="project" value="UniProtKB-UniRule"/>
</dbReference>
<keyword evidence="5" id="KW-0997">Cell inner membrane</keyword>
<dbReference type="GO" id="GO:0005886">
    <property type="term" value="C:plasma membrane"/>
    <property type="evidence" value="ECO:0007669"/>
    <property type="project" value="UniProtKB-SubCell"/>
</dbReference>
<evidence type="ECO:0000256" key="13">
    <source>
        <dbReference type="PIRNR" id="PIRNR006446"/>
    </source>
</evidence>
<accession>A0A1Y3QZM1</accession>
<gene>
    <name evidence="14" type="ORF">B5G41_02075</name>
</gene>
<dbReference type="AlphaFoldDB" id="A0A1Y3QZM1"/>
<feature type="transmembrane region" description="Helical" evidence="13">
    <location>
        <begin position="133"/>
        <end position="155"/>
    </location>
</feature>
<name>A0A1Y3QZM1_9BACT</name>
<dbReference type="RefSeq" id="WP_087401099.1">
    <property type="nucleotide sequence ID" value="NZ_NFHB01000001.1"/>
</dbReference>
<feature type="transmembrane region" description="Helical" evidence="13">
    <location>
        <begin position="188"/>
        <end position="212"/>
    </location>
</feature>
<feature type="transmembrane region" description="Helical" evidence="13">
    <location>
        <begin position="97"/>
        <end position="121"/>
    </location>
</feature>
<evidence type="ECO:0000256" key="3">
    <source>
        <dbReference type="ARBA" id="ARBA00022448"/>
    </source>
</evidence>
<keyword evidence="7 13" id="KW-0812">Transmembrane</keyword>
<keyword evidence="3 13" id="KW-0813">Transport</keyword>
<dbReference type="OrthoDB" id="9807042at2"/>
<evidence type="ECO:0000313" key="15">
    <source>
        <dbReference type="Proteomes" id="UP000195772"/>
    </source>
</evidence>
<evidence type="ECO:0000256" key="6">
    <source>
        <dbReference type="ARBA" id="ARBA00022617"/>
    </source>
</evidence>
<keyword evidence="4 13" id="KW-1003">Cell membrane</keyword>
<evidence type="ECO:0000256" key="5">
    <source>
        <dbReference type="ARBA" id="ARBA00022519"/>
    </source>
</evidence>
<evidence type="ECO:0000256" key="1">
    <source>
        <dbReference type="ARBA" id="ARBA00004429"/>
    </source>
</evidence>
<dbReference type="EMBL" id="NFHB01000001">
    <property type="protein sequence ID" value="OUN05106.1"/>
    <property type="molecule type" value="Genomic_DNA"/>
</dbReference>
<comment type="caution">
    <text evidence="14">The sequence shown here is derived from an EMBL/GenBank/DDBJ whole genome shotgun (WGS) entry which is preliminary data.</text>
</comment>
<dbReference type="eggNOG" id="COG1271">
    <property type="taxonomic scope" value="Bacteria"/>
</dbReference>
<feature type="transmembrane region" description="Helical" evidence="13">
    <location>
        <begin position="439"/>
        <end position="461"/>
    </location>
</feature>